<accession>A0A556RJY3</accession>
<proteinExistence type="predicted"/>
<dbReference type="Proteomes" id="UP000319138">
    <property type="component" value="Unassembled WGS sequence"/>
</dbReference>
<dbReference type="AlphaFoldDB" id="A0A556RJY3"/>
<dbReference type="InterPro" id="IPR013557">
    <property type="entry name" value="AntA/B_antirep"/>
</dbReference>
<reference evidence="2 3" key="1">
    <citation type="submission" date="2019-07" db="EMBL/GenBank/DDBJ databases">
        <title>Gilliamella genomes.</title>
        <authorList>
            <person name="Zheng H."/>
        </authorList>
    </citation>
    <scope>NUCLEOTIDE SEQUENCE [LARGE SCALE GENOMIC DNA]</scope>
    <source>
        <strain evidence="2 3">W8131</strain>
    </source>
</reference>
<dbReference type="RefSeq" id="WP_144189521.1">
    <property type="nucleotide sequence ID" value="NZ_VMHL01000003.1"/>
</dbReference>
<dbReference type="EMBL" id="VMHL01000003">
    <property type="protein sequence ID" value="TSJ89218.1"/>
    <property type="molecule type" value="Genomic_DNA"/>
</dbReference>
<comment type="caution">
    <text evidence="2">The sequence shown here is derived from an EMBL/GenBank/DDBJ whole genome shotgun (WGS) entry which is preliminary data.</text>
</comment>
<evidence type="ECO:0000313" key="3">
    <source>
        <dbReference type="Proteomes" id="UP000319138"/>
    </source>
</evidence>
<dbReference type="PANTHER" id="PTHR36180">
    <property type="entry name" value="DNA-BINDING PROTEIN-RELATED-RELATED"/>
    <property type="match status" value="1"/>
</dbReference>
<gene>
    <name evidence="2" type="ORF">FPQ14_06830</name>
</gene>
<name>A0A556RJY3_9GAMM</name>
<protein>
    <submittedName>
        <fullName evidence="2">AntA/AntB antirepressor family protein</fullName>
    </submittedName>
</protein>
<dbReference type="Pfam" id="PF08346">
    <property type="entry name" value="AntA"/>
    <property type="match status" value="1"/>
</dbReference>
<sequence>MTDFNNLVPVTETQFQGKLQQTVSAKALHSCLKVGNDFSTWIKGRIKEYDLIKGDDFLIFDSLEFRNQSTNNEQWTTKRGGDRKSTDYILTIGTAKELAMIENNEHGRAIRKYFIRCEEHLKNIAPAIQKKELKRLKARNEAENYSRPMCDALTIHRLSLGKETKPHNYTNEFNMINGIVLGMTAKAFRKTHNITGDIRDYLNEEQLSQIAYLERSNITLLDLGWSYEQRKAELIKLSQSYMTRLIGKEA</sequence>
<feature type="domain" description="AntA/AntB antirepressor" evidence="1">
    <location>
        <begin position="23"/>
        <end position="104"/>
    </location>
</feature>
<evidence type="ECO:0000259" key="1">
    <source>
        <dbReference type="Pfam" id="PF08346"/>
    </source>
</evidence>
<dbReference type="PANTHER" id="PTHR36180:SF1">
    <property type="entry name" value="ANTA_ANTB ANTIREPRESSOR DOMAIN-CONTAINING PROTEIN"/>
    <property type="match status" value="1"/>
</dbReference>
<evidence type="ECO:0000313" key="2">
    <source>
        <dbReference type="EMBL" id="TSJ89218.1"/>
    </source>
</evidence>
<organism evidence="2 3">
    <name type="scientific">Gilliamella apicola</name>
    <dbReference type="NCBI Taxonomy" id="1196095"/>
    <lineage>
        <taxon>Bacteria</taxon>
        <taxon>Pseudomonadati</taxon>
        <taxon>Pseudomonadota</taxon>
        <taxon>Gammaproteobacteria</taxon>
        <taxon>Orbales</taxon>
        <taxon>Orbaceae</taxon>
        <taxon>Gilliamella</taxon>
    </lineage>
</organism>